<gene>
    <name evidence="2" type="primary">Lair1</name>
</gene>
<keyword evidence="1" id="KW-1185">Reference proteome</keyword>
<evidence type="ECO:0000313" key="1">
    <source>
        <dbReference type="Proteomes" id="UP001732720"/>
    </source>
</evidence>
<dbReference type="Proteomes" id="UP001732720">
    <property type="component" value="Chromosome 16"/>
</dbReference>
<reference evidence="2" key="1">
    <citation type="submission" date="2025-08" db="UniProtKB">
        <authorList>
            <consortium name="RefSeq"/>
        </authorList>
    </citation>
    <scope>IDENTIFICATION</scope>
</reference>
<dbReference type="RefSeq" id="XP_073914335.1">
    <property type="nucleotide sequence ID" value="XM_074058234.1"/>
</dbReference>
<organism evidence="1 2">
    <name type="scientific">Castor canadensis</name>
    <name type="common">American beaver</name>
    <dbReference type="NCBI Taxonomy" id="51338"/>
    <lineage>
        <taxon>Eukaryota</taxon>
        <taxon>Metazoa</taxon>
        <taxon>Chordata</taxon>
        <taxon>Craniata</taxon>
        <taxon>Vertebrata</taxon>
        <taxon>Euteleostomi</taxon>
        <taxon>Mammalia</taxon>
        <taxon>Eutheria</taxon>
        <taxon>Euarchontoglires</taxon>
        <taxon>Glires</taxon>
        <taxon>Rodentia</taxon>
        <taxon>Castorimorpha</taxon>
        <taxon>Castoridae</taxon>
        <taxon>Castor</taxon>
    </lineage>
</organism>
<protein>
    <submittedName>
        <fullName evidence="2">Leukocyte-associated immunoglobulin-like receptor 1 isoform X1</fullName>
    </submittedName>
</protein>
<evidence type="ECO:0000313" key="2">
    <source>
        <dbReference type="RefSeq" id="XP_073914335.1"/>
    </source>
</evidence>
<proteinExistence type="predicted"/>
<sequence length="311" mass="34345">MFSHPGTLLVLVLCLSWTIRGQEEKLPPPFISAEPDHVVSQGKSVTILCQAPAGFEIFRLEKGGVKIKDEKNSLSSVTVARFPVDSASEDTAGQYHCIYQKESIWSLRSEILELTVTSEDVMLDPAPVSALPSDVMGHCLRQRARSVFWIDAEDTSGFFRTSPTKPRPSADSPGLMNQHLYILIGISVVILLCLLLLLFCLHRQHQMKQGTPSGNGQEKRPQERLSQTVGHLEKTPGKGEMRGTDMSTAERLPEMDTEKEDLIPAAGSPQEVTYAQLDPLALRAQRAEKLVPSHYTEPLTESATYATIARP</sequence>
<accession>A0AC58LB05</accession>
<name>A0AC58LB05_CASCN</name>